<evidence type="ECO:0000313" key="1">
    <source>
        <dbReference type="EMBL" id="QJA71355.1"/>
    </source>
</evidence>
<protein>
    <submittedName>
        <fullName evidence="2">Uncharacterized protein</fullName>
    </submittedName>
</protein>
<dbReference type="EMBL" id="MT141866">
    <property type="protein sequence ID" value="QJA71355.1"/>
    <property type="molecule type" value="Genomic_DNA"/>
</dbReference>
<dbReference type="EMBL" id="MT142995">
    <property type="protein sequence ID" value="QJA91544.1"/>
    <property type="molecule type" value="Genomic_DNA"/>
</dbReference>
<dbReference type="AlphaFoldDB" id="A0A6M3LDX7"/>
<reference evidence="2" key="1">
    <citation type="submission" date="2020-03" db="EMBL/GenBank/DDBJ databases">
        <title>The deep terrestrial virosphere.</title>
        <authorList>
            <person name="Holmfeldt K."/>
            <person name="Nilsson E."/>
            <person name="Simone D."/>
            <person name="Lopez-Fernandez M."/>
            <person name="Wu X."/>
            <person name="de Brujin I."/>
            <person name="Lundin D."/>
            <person name="Andersson A."/>
            <person name="Bertilsson S."/>
            <person name="Dopson M."/>
        </authorList>
    </citation>
    <scope>NUCLEOTIDE SEQUENCE</scope>
    <source>
        <strain evidence="1">MM415A03243</strain>
        <strain evidence="2">MM415B03341</strain>
    </source>
</reference>
<evidence type="ECO:0000313" key="2">
    <source>
        <dbReference type="EMBL" id="QJA91544.1"/>
    </source>
</evidence>
<organism evidence="2">
    <name type="scientific">viral metagenome</name>
    <dbReference type="NCBI Taxonomy" id="1070528"/>
    <lineage>
        <taxon>unclassified sequences</taxon>
        <taxon>metagenomes</taxon>
        <taxon>organismal metagenomes</taxon>
    </lineage>
</organism>
<accession>A0A6M3LDX7</accession>
<gene>
    <name evidence="1" type="ORF">MM415A03243_0010</name>
    <name evidence="2" type="ORF">MM415B03341_0003</name>
</gene>
<name>A0A6M3LDX7_9ZZZZ</name>
<sequence length="49" mass="5852">MDTQKAGRLGGLKTLDMYKVEHFKKMKVLSDKAKKEKIRKQIRKKNEKF</sequence>
<proteinExistence type="predicted"/>